<sequence>MCPIRKLLYQLDMDYGHYLYWAMIAALPAALLWVLFSWVL</sequence>
<organism evidence="2 3">
    <name type="scientific">Streptomyces albipurpureus</name>
    <dbReference type="NCBI Taxonomy" id="2897419"/>
    <lineage>
        <taxon>Bacteria</taxon>
        <taxon>Bacillati</taxon>
        <taxon>Actinomycetota</taxon>
        <taxon>Actinomycetes</taxon>
        <taxon>Kitasatosporales</taxon>
        <taxon>Streptomycetaceae</taxon>
        <taxon>Streptomyces</taxon>
    </lineage>
</organism>
<evidence type="ECO:0000256" key="1">
    <source>
        <dbReference type="SAM" id="Phobius"/>
    </source>
</evidence>
<keyword evidence="1" id="KW-0472">Membrane</keyword>
<dbReference type="EMBL" id="JAMQAW010000024">
    <property type="protein sequence ID" value="MCM2390332.1"/>
    <property type="molecule type" value="Genomic_DNA"/>
</dbReference>
<evidence type="ECO:0000313" key="2">
    <source>
        <dbReference type="EMBL" id="MCM2390332.1"/>
    </source>
</evidence>
<dbReference type="Proteomes" id="UP001431429">
    <property type="component" value="Unassembled WGS sequence"/>
</dbReference>
<keyword evidence="3" id="KW-1185">Reference proteome</keyword>
<proteinExistence type="predicted"/>
<feature type="transmembrane region" description="Helical" evidence="1">
    <location>
        <begin position="18"/>
        <end position="39"/>
    </location>
</feature>
<evidence type="ECO:0000313" key="3">
    <source>
        <dbReference type="Proteomes" id="UP001431429"/>
    </source>
</evidence>
<comment type="caution">
    <text evidence="2">The sequence shown here is derived from an EMBL/GenBank/DDBJ whole genome shotgun (WGS) entry which is preliminary data.</text>
</comment>
<reference evidence="2" key="1">
    <citation type="submission" date="2022-06" db="EMBL/GenBank/DDBJ databases">
        <title>Genome public.</title>
        <authorList>
            <person name="Sun Q."/>
        </authorList>
    </citation>
    <scope>NUCLEOTIDE SEQUENCE</scope>
    <source>
        <strain evidence="2">CWNU-1</strain>
    </source>
</reference>
<protein>
    <submittedName>
        <fullName evidence="2">Inorganic phosphate transporter</fullName>
    </submittedName>
</protein>
<keyword evidence="1" id="KW-1133">Transmembrane helix</keyword>
<dbReference type="RefSeq" id="WP_250920668.1">
    <property type="nucleotide sequence ID" value="NZ_JAMQAW010000024.1"/>
</dbReference>
<accession>A0ABT0UPQ4</accession>
<name>A0ABT0UPQ4_9ACTN</name>
<gene>
    <name evidence="2" type="ORF">NBG84_18880</name>
</gene>
<keyword evidence="1" id="KW-0812">Transmembrane</keyword>